<name>A0A179BZ69_RHILE</name>
<reference evidence="1" key="1">
    <citation type="submission" date="2016-04" db="EMBL/GenBank/DDBJ databases">
        <title>Fast-growing isolate from the root nodules of Vavilovia formosa.</title>
        <authorList>
            <person name="Kimeklis A."/>
            <person name="Safronova V."/>
            <person name="Belimov A."/>
            <person name="Andronov E."/>
        </authorList>
    </citation>
    <scope>NUCLEOTIDE SEQUENCE [LARGE SCALE GENOMIC DNA]</scope>
    <source>
        <strain evidence="1">Vaf-46</strain>
    </source>
</reference>
<organism evidence="1">
    <name type="scientific">Rhizobium leguminosarum</name>
    <dbReference type="NCBI Taxonomy" id="384"/>
    <lineage>
        <taxon>Bacteria</taxon>
        <taxon>Pseudomonadati</taxon>
        <taxon>Pseudomonadota</taxon>
        <taxon>Alphaproteobacteria</taxon>
        <taxon>Hyphomicrobiales</taxon>
        <taxon>Rhizobiaceae</taxon>
        <taxon>Rhizobium/Agrobacterium group</taxon>
        <taxon>Rhizobium</taxon>
    </lineage>
</organism>
<comment type="caution">
    <text evidence="1">The sequence shown here is derived from an EMBL/GenBank/DDBJ whole genome shotgun (WGS) entry which is preliminary data.</text>
</comment>
<accession>A0A179BZ69</accession>
<dbReference type="EMBL" id="LWBS01000035">
    <property type="protein sequence ID" value="OAP96635.1"/>
    <property type="molecule type" value="Genomic_DNA"/>
</dbReference>
<evidence type="ECO:0000313" key="1">
    <source>
        <dbReference type="EMBL" id="OAP96635.1"/>
    </source>
</evidence>
<sequence>MEVCRFKSLRDVVDEHELGFAIVANLRNVRARSGKLARMTSCHCQPLSRADGDDEARQVISVKADGIEHSHTKAQLLAFIWQQAR</sequence>
<dbReference type="AlphaFoldDB" id="A0A179BZ69"/>
<protein>
    <submittedName>
        <fullName evidence="1">Uncharacterized protein</fullName>
    </submittedName>
</protein>
<proteinExistence type="predicted"/>
<gene>
    <name evidence="1" type="ORF">A4U53_37860</name>
</gene>